<dbReference type="PANTHER" id="PTHR37316">
    <property type="entry name" value="TEICHOIC ACID GLYCEROL-PHOSPHATE PRIMASE"/>
    <property type="match status" value="1"/>
</dbReference>
<evidence type="ECO:0008006" key="9">
    <source>
        <dbReference type="Google" id="ProtNLM"/>
    </source>
</evidence>
<keyword evidence="4" id="KW-0808">Transferase</keyword>
<name>A0A268HIB6_9BACI</name>
<dbReference type="Proteomes" id="UP000216475">
    <property type="component" value="Unassembled WGS sequence"/>
</dbReference>
<evidence type="ECO:0000256" key="2">
    <source>
        <dbReference type="ARBA" id="ARBA00010488"/>
    </source>
</evidence>
<gene>
    <name evidence="7" type="ORF">CHI12_00910</name>
</gene>
<dbReference type="SUPFAM" id="SSF53756">
    <property type="entry name" value="UDP-Glycosyltransferase/glycogen phosphorylase"/>
    <property type="match status" value="1"/>
</dbReference>
<dbReference type="GO" id="GO:0047355">
    <property type="term" value="F:CDP-glycerol glycerophosphotransferase activity"/>
    <property type="evidence" value="ECO:0007669"/>
    <property type="project" value="InterPro"/>
</dbReference>
<keyword evidence="3" id="KW-1003">Cell membrane</keyword>
<dbReference type="GO" id="GO:0005886">
    <property type="term" value="C:plasma membrane"/>
    <property type="evidence" value="ECO:0007669"/>
    <property type="project" value="UniProtKB-SubCell"/>
</dbReference>
<protein>
    <recommendedName>
        <fullName evidence="9">CDP-glycerol--glycerophosphate glycerophosphotransferase</fullName>
    </recommendedName>
</protein>
<evidence type="ECO:0000256" key="5">
    <source>
        <dbReference type="ARBA" id="ARBA00022944"/>
    </source>
</evidence>
<comment type="similarity">
    <text evidence="2">Belongs to the CDP-glycerol glycerophosphotransferase family.</text>
</comment>
<proteinExistence type="inferred from homology"/>
<dbReference type="EMBL" id="NPBH01000003">
    <property type="protein sequence ID" value="PAE09593.1"/>
    <property type="molecule type" value="Genomic_DNA"/>
</dbReference>
<dbReference type="InterPro" id="IPR007554">
    <property type="entry name" value="Glycerophosphate_synth"/>
</dbReference>
<dbReference type="AlphaFoldDB" id="A0A268HIB6"/>
<evidence type="ECO:0000256" key="3">
    <source>
        <dbReference type="ARBA" id="ARBA00022475"/>
    </source>
</evidence>
<dbReference type="PANTHER" id="PTHR37316:SF1">
    <property type="entry name" value="TEICHOIC ACID GLYCEROL-PHOSPHATE PRIMASE"/>
    <property type="match status" value="1"/>
</dbReference>
<evidence type="ECO:0000256" key="4">
    <source>
        <dbReference type="ARBA" id="ARBA00022679"/>
    </source>
</evidence>
<evidence type="ECO:0000256" key="6">
    <source>
        <dbReference type="ARBA" id="ARBA00023136"/>
    </source>
</evidence>
<dbReference type="Gene3D" id="3.40.50.11820">
    <property type="match status" value="1"/>
</dbReference>
<keyword evidence="5" id="KW-0777">Teichoic acid biosynthesis</keyword>
<dbReference type="InterPro" id="IPR051612">
    <property type="entry name" value="Teichoic_Acid_Biosynth"/>
</dbReference>
<sequence length="350" mass="40590">MHSKEKIIILKTPSCREDFSETSATTILFTFTSFIQFVRGIYHIATSRVIMADTYFGFLAVTDLKDEVDCVQLWHAAGALKKFGLMDPSINSRTKNARERFRTVYSRFTHVVVGSEKMTSIFKRSFGISDDKFIRSGIPRTDFFYQLPVLSKYEQELTAQFPIIKQKKVILYAPTFRDGDLINPKIHLDLARMYQELGQEYVLFMRLHPAVKLDTANLFPNFVYDVSHYKNINPLLTISDILITDYSSIPFEYSLLNKPMIFYTYDLEEYMQIRGVEDSYIAELPGPIVKNTNSLIKTIKFHQYDMNKVNAFSRNWNTYSKGNASNQLVSILYEKEQSQRANVSFQLNEG</sequence>
<comment type="caution">
    <text evidence="7">The sequence shown here is derived from an EMBL/GenBank/DDBJ whole genome shotgun (WGS) entry which is preliminary data.</text>
</comment>
<keyword evidence="6" id="KW-0472">Membrane</keyword>
<reference evidence="7 8" key="1">
    <citation type="submission" date="2017-07" db="EMBL/GenBank/DDBJ databases">
        <title>Isolation and whole genome analysis of endospore-forming bacteria from heroin.</title>
        <authorList>
            <person name="Kalinowski J."/>
            <person name="Ahrens B."/>
            <person name="Al-Dilaimi A."/>
            <person name="Winkler A."/>
            <person name="Wibberg D."/>
            <person name="Schleenbecker U."/>
            <person name="Ruckert C."/>
            <person name="Wolfel R."/>
            <person name="Grass G."/>
        </authorList>
    </citation>
    <scope>NUCLEOTIDE SEQUENCE [LARGE SCALE GENOMIC DNA]</scope>
    <source>
        <strain evidence="7 8">7509</strain>
    </source>
</reference>
<dbReference type="GO" id="GO:0019350">
    <property type="term" value="P:teichoic acid biosynthetic process"/>
    <property type="evidence" value="ECO:0007669"/>
    <property type="project" value="UniProtKB-KW"/>
</dbReference>
<dbReference type="Pfam" id="PF04464">
    <property type="entry name" value="Glyphos_transf"/>
    <property type="match status" value="1"/>
</dbReference>
<evidence type="ECO:0000256" key="1">
    <source>
        <dbReference type="ARBA" id="ARBA00004202"/>
    </source>
</evidence>
<evidence type="ECO:0000313" key="7">
    <source>
        <dbReference type="EMBL" id="PAE09593.1"/>
    </source>
</evidence>
<dbReference type="InterPro" id="IPR043148">
    <property type="entry name" value="TagF_C"/>
</dbReference>
<dbReference type="Gene3D" id="3.40.50.12580">
    <property type="match status" value="1"/>
</dbReference>
<comment type="subcellular location">
    <subcellularLocation>
        <location evidence="1">Cell membrane</location>
        <topology evidence="1">Peripheral membrane protein</topology>
    </subcellularLocation>
</comment>
<accession>A0A268HIB6</accession>
<dbReference type="InterPro" id="IPR043149">
    <property type="entry name" value="TagF_N"/>
</dbReference>
<evidence type="ECO:0000313" key="8">
    <source>
        <dbReference type="Proteomes" id="UP000216475"/>
    </source>
</evidence>
<organism evidence="7 8">
    <name type="scientific">Terribacillus saccharophilus</name>
    <dbReference type="NCBI Taxonomy" id="361277"/>
    <lineage>
        <taxon>Bacteria</taxon>
        <taxon>Bacillati</taxon>
        <taxon>Bacillota</taxon>
        <taxon>Bacilli</taxon>
        <taxon>Bacillales</taxon>
        <taxon>Bacillaceae</taxon>
        <taxon>Terribacillus</taxon>
    </lineage>
</organism>